<evidence type="ECO:0000256" key="1">
    <source>
        <dbReference type="ARBA" id="ARBA00004141"/>
    </source>
</evidence>
<dbReference type="InterPro" id="IPR001104">
    <property type="entry name" value="3-oxo-5_a-steroid_4-DH_C"/>
</dbReference>
<dbReference type="FunFam" id="1.20.120.1630:FF:000014">
    <property type="entry name" value="Steroid 5-alpha reductase, putative"/>
    <property type="match status" value="1"/>
</dbReference>
<dbReference type="PANTHER" id="PTHR10556:SF35">
    <property type="entry name" value="3-OXO-5-ALPHA-STEROID 4-DEHYDROGENASE FAMILY PROTEIN"/>
    <property type="match status" value="1"/>
</dbReference>
<feature type="transmembrane region" description="Helical" evidence="5">
    <location>
        <begin position="193"/>
        <end position="214"/>
    </location>
</feature>
<dbReference type="AlphaFoldDB" id="A0A381U2K1"/>
<evidence type="ECO:0000256" key="4">
    <source>
        <dbReference type="ARBA" id="ARBA00023136"/>
    </source>
</evidence>
<name>A0A381U2K1_9ZZZZ</name>
<dbReference type="InterPro" id="IPR039357">
    <property type="entry name" value="SRD5A/TECR"/>
</dbReference>
<evidence type="ECO:0000259" key="6">
    <source>
        <dbReference type="Pfam" id="PF02544"/>
    </source>
</evidence>
<feature type="transmembrane region" description="Helical" evidence="5">
    <location>
        <begin position="135"/>
        <end position="155"/>
    </location>
</feature>
<evidence type="ECO:0000256" key="2">
    <source>
        <dbReference type="ARBA" id="ARBA00022692"/>
    </source>
</evidence>
<evidence type="ECO:0000313" key="7">
    <source>
        <dbReference type="EMBL" id="SVA20693.1"/>
    </source>
</evidence>
<dbReference type="GO" id="GO:0003865">
    <property type="term" value="F:3-oxo-5-alpha-steroid 4-dehydrogenase activity"/>
    <property type="evidence" value="ECO:0007669"/>
    <property type="project" value="InterPro"/>
</dbReference>
<keyword evidence="4 5" id="KW-0472">Membrane</keyword>
<protein>
    <recommendedName>
        <fullName evidence="6">3-oxo-5-alpha-steroid 4-dehydrogenase C-terminal domain-containing protein</fullName>
    </recommendedName>
</protein>
<feature type="transmembrane region" description="Helical" evidence="5">
    <location>
        <begin position="99"/>
        <end position="123"/>
    </location>
</feature>
<sequence length="246" mass="29054">MFEILINSWIAIGVITFIVLLVVSAPYGRHTRSGWGPKLPKRLGWILMETPALYMMWFYYFLFNGFENLVLIVFLALWSIHYTNRSIIWPLLTVNKGSIPFLVALMAFFFNVINAFLHGYWFFLLDNTYEVSWLMSPYFLIGMTIFLIGMAINIHSDRILLKISKSEDGYQIPEGGFYKWISSPNYFGEIIEWFGWAIMTYSISGFVFFLWTFFNLFPRAISHHRWYKETFADYPSERKAIIPKII</sequence>
<proteinExistence type="predicted"/>
<evidence type="ECO:0000256" key="5">
    <source>
        <dbReference type="SAM" id="Phobius"/>
    </source>
</evidence>
<gene>
    <name evidence="7" type="ORF">METZ01_LOCUS73547</name>
</gene>
<feature type="transmembrane region" description="Helical" evidence="5">
    <location>
        <begin position="69"/>
        <end position="92"/>
    </location>
</feature>
<accession>A0A381U2K1</accession>
<dbReference type="PIRSF" id="PIRSF015596">
    <property type="entry name" value="5_alpha-SR2"/>
    <property type="match status" value="1"/>
</dbReference>
<dbReference type="GO" id="GO:0008202">
    <property type="term" value="P:steroid metabolic process"/>
    <property type="evidence" value="ECO:0007669"/>
    <property type="project" value="InterPro"/>
</dbReference>
<dbReference type="EMBL" id="UINC01005339">
    <property type="protein sequence ID" value="SVA20693.1"/>
    <property type="molecule type" value="Genomic_DNA"/>
</dbReference>
<dbReference type="InterPro" id="IPR016636">
    <property type="entry name" value="3-oxo-5-alpha-steroid_4-DH"/>
</dbReference>
<reference evidence="7" key="1">
    <citation type="submission" date="2018-05" db="EMBL/GenBank/DDBJ databases">
        <authorList>
            <person name="Lanie J.A."/>
            <person name="Ng W.-L."/>
            <person name="Kazmierczak K.M."/>
            <person name="Andrzejewski T.M."/>
            <person name="Davidsen T.M."/>
            <person name="Wayne K.J."/>
            <person name="Tettelin H."/>
            <person name="Glass J.I."/>
            <person name="Rusch D."/>
            <person name="Podicherti R."/>
            <person name="Tsui H.-C.T."/>
            <person name="Winkler M.E."/>
        </authorList>
    </citation>
    <scope>NUCLEOTIDE SEQUENCE</scope>
</reference>
<dbReference type="PROSITE" id="PS50244">
    <property type="entry name" value="S5A_REDUCTASE"/>
    <property type="match status" value="1"/>
</dbReference>
<keyword evidence="3 5" id="KW-1133">Transmembrane helix</keyword>
<feature type="domain" description="3-oxo-5-alpha-steroid 4-dehydrogenase C-terminal" evidence="6">
    <location>
        <begin position="99"/>
        <end position="245"/>
    </location>
</feature>
<comment type="subcellular location">
    <subcellularLocation>
        <location evidence="1">Membrane</location>
        <topology evidence="1">Multi-pass membrane protein</topology>
    </subcellularLocation>
</comment>
<feature type="transmembrane region" description="Helical" evidence="5">
    <location>
        <begin position="6"/>
        <end position="23"/>
    </location>
</feature>
<dbReference type="Gene3D" id="1.20.120.1630">
    <property type="match status" value="1"/>
</dbReference>
<evidence type="ECO:0000256" key="3">
    <source>
        <dbReference type="ARBA" id="ARBA00022989"/>
    </source>
</evidence>
<keyword evidence="2 5" id="KW-0812">Transmembrane</keyword>
<dbReference type="PANTHER" id="PTHR10556">
    <property type="entry name" value="3-OXO-5-ALPHA-STEROID 4-DEHYDROGENASE"/>
    <property type="match status" value="1"/>
</dbReference>
<dbReference type="Pfam" id="PF02544">
    <property type="entry name" value="Steroid_dh"/>
    <property type="match status" value="1"/>
</dbReference>
<organism evidence="7">
    <name type="scientific">marine metagenome</name>
    <dbReference type="NCBI Taxonomy" id="408172"/>
    <lineage>
        <taxon>unclassified sequences</taxon>
        <taxon>metagenomes</taxon>
        <taxon>ecological metagenomes</taxon>
    </lineage>
</organism>
<dbReference type="GO" id="GO:0016020">
    <property type="term" value="C:membrane"/>
    <property type="evidence" value="ECO:0007669"/>
    <property type="project" value="UniProtKB-SubCell"/>
</dbReference>